<dbReference type="InterPro" id="IPR027417">
    <property type="entry name" value="P-loop_NTPase"/>
</dbReference>
<dbReference type="InterPro" id="IPR019734">
    <property type="entry name" value="TPR_rpt"/>
</dbReference>
<dbReference type="SUPFAM" id="SSF48452">
    <property type="entry name" value="TPR-like"/>
    <property type="match status" value="1"/>
</dbReference>
<dbReference type="EMBL" id="KB446541">
    <property type="protein sequence ID" value="EME42543.1"/>
    <property type="molecule type" value="Genomic_DNA"/>
</dbReference>
<dbReference type="SMART" id="SM00028">
    <property type="entry name" value="TPR"/>
    <property type="match status" value="2"/>
</dbReference>
<sequence length="1075" mass="121263">MSWGNSYKPSQHGLILLDKADAVDEPQVDIVLISAPGLTLAKDWAIRHLIAQGSQGTSLGNVNIYAYEAWSAVDDNFTWTTLSNHGQTLVDILATRNIQDYNSSTRNTLNPVVLVAHSLAGFVLKKCLTLVHKQKDKYRPLKDAISGAILMGSPHSSISEPKQALSKRCSVILQLLLGDLSRKVITRLEKDVELSSICEQFDSTGANFRVVTLYEQHDTRIDNRWRPLSRSPSKLVDAEHARMKCSKFETVIGIDTDHRGLPSLRDVNAPFEMNEVAIRAIQRLMDGAHQLARHMPDITKLTLQEASALEPLIDRFEARRPPPELPRFMVDISRQRNSRFIGRHDILAKLENILQEGCQTALLHGMGGLGKSEVALEIVHRLRDDFDAVFWIQADDLSKLRHDFGRFAAELGLGSKDLDHATDAFTSREIVKDWLINPIKAGIGGKSTVAAKWLIVFDSVDTFGTLKEFRAIFGKGSILMTSTDPEIMDKALAFESQPQNSGIPFTSVPLPVFSKSEAKSALKLLASAVDNMDEDEAATAIVRSLDGWPLAINHMAGIIRNGCLTLQEFHEQYKDAGLRYDPHTRRDETQETMVASLRMAKLSAGATALLRVCAMLEPYCIQELLFSQECKSTTFLPDFPRTFEDLQAAKAELIRVSLVQRNTEKHQLWMHRVVQDTVRGECDAGTLDRAFRTAALLVKKAYRPPDESARDNRLNWEPCAVFMRHVVHLQQLYLRGAEGTFQPSFDFAWLLHEVGFYQRNLGNTTGTMGIERTLLLAESVCKNLPKDESEEKTFDLLSEIYHGLGAWANETNHPYECMKYNTLYKNMRLDALGRGVKPNERTAAAWNQYGTGLLMLRRYKEAMAAFEESIRIYKEITIPTPCPDSLPTVNLAIAYWLVREYEKADELLERGRLAREVAFGVMEKISFRTGRFYHAIGNVRESQNRLEESEIWHTRALDQYTDSLGPRHHRTADTRHKVAAHCLRKGDDANIIKAGQLIDQALVSWKLDPTSFGPEIARTTWLQGRQRAKAGNPTVAKQLLEEAADMRRKLYPADSRAVDQLEDEDFDDIVTFWSR</sequence>
<dbReference type="eggNOG" id="ENOG502RMUE">
    <property type="taxonomic scope" value="Eukaryota"/>
</dbReference>
<dbReference type="Proteomes" id="UP000016933">
    <property type="component" value="Unassembled WGS sequence"/>
</dbReference>
<accession>N1PIX1</accession>
<dbReference type="PANTHER" id="PTHR35205:SF1">
    <property type="entry name" value="ZU5 DOMAIN-CONTAINING PROTEIN"/>
    <property type="match status" value="1"/>
</dbReference>
<dbReference type="InterPro" id="IPR056681">
    <property type="entry name" value="DUF7779"/>
</dbReference>
<name>N1PIX1_DOTSN</name>
<gene>
    <name evidence="4" type="ORF">DOTSEDRAFT_54878</name>
</gene>
<keyword evidence="5" id="KW-1185">Reference proteome</keyword>
<dbReference type="OrthoDB" id="6161812at2759"/>
<dbReference type="PANTHER" id="PTHR35205">
    <property type="entry name" value="NB-ARC AND TPR DOMAIN PROTEIN"/>
    <property type="match status" value="1"/>
</dbReference>
<dbReference type="PROSITE" id="PS50005">
    <property type="entry name" value="TPR"/>
    <property type="match status" value="1"/>
</dbReference>
<dbReference type="Pfam" id="PF00931">
    <property type="entry name" value="NB-ARC"/>
    <property type="match status" value="1"/>
</dbReference>
<protein>
    <submittedName>
        <fullName evidence="4">Uncharacterized protein</fullName>
    </submittedName>
</protein>
<proteinExistence type="predicted"/>
<dbReference type="AlphaFoldDB" id="N1PIX1"/>
<evidence type="ECO:0000313" key="4">
    <source>
        <dbReference type="EMBL" id="EME42543.1"/>
    </source>
</evidence>
<dbReference type="OMA" id="GNIASIW"/>
<dbReference type="STRING" id="675120.N1PIX1"/>
<evidence type="ECO:0000256" key="1">
    <source>
        <dbReference type="PROSITE-ProRule" id="PRU00339"/>
    </source>
</evidence>
<feature type="domain" description="DUF7779" evidence="3">
    <location>
        <begin position="599"/>
        <end position="683"/>
    </location>
</feature>
<feature type="repeat" description="TPR" evidence="1">
    <location>
        <begin position="843"/>
        <end position="876"/>
    </location>
</feature>
<dbReference type="GO" id="GO:0043531">
    <property type="term" value="F:ADP binding"/>
    <property type="evidence" value="ECO:0007669"/>
    <property type="project" value="InterPro"/>
</dbReference>
<reference evidence="4 5" key="2">
    <citation type="journal article" date="2012" name="PLoS Pathog.">
        <title>Diverse lifestyles and strategies of plant pathogenesis encoded in the genomes of eighteen Dothideomycetes fungi.</title>
        <authorList>
            <person name="Ohm R.A."/>
            <person name="Feau N."/>
            <person name="Henrissat B."/>
            <person name="Schoch C.L."/>
            <person name="Horwitz B.A."/>
            <person name="Barry K.W."/>
            <person name="Condon B.J."/>
            <person name="Copeland A.C."/>
            <person name="Dhillon B."/>
            <person name="Glaser F."/>
            <person name="Hesse C.N."/>
            <person name="Kosti I."/>
            <person name="LaButti K."/>
            <person name="Lindquist E.A."/>
            <person name="Lucas S."/>
            <person name="Salamov A.A."/>
            <person name="Bradshaw R.E."/>
            <person name="Ciuffetti L."/>
            <person name="Hamelin R.C."/>
            <person name="Kema G.H.J."/>
            <person name="Lawrence C."/>
            <person name="Scott J.A."/>
            <person name="Spatafora J.W."/>
            <person name="Turgeon B.G."/>
            <person name="de Wit P.J.G.M."/>
            <person name="Zhong S."/>
            <person name="Goodwin S.B."/>
            <person name="Grigoriev I.V."/>
        </authorList>
    </citation>
    <scope>NUCLEOTIDE SEQUENCE [LARGE SCALE GENOMIC DNA]</scope>
    <source>
        <strain evidence="5">NZE10 / CBS 128990</strain>
    </source>
</reference>
<evidence type="ECO:0000259" key="2">
    <source>
        <dbReference type="Pfam" id="PF00931"/>
    </source>
</evidence>
<dbReference type="InterPro" id="IPR002182">
    <property type="entry name" value="NB-ARC"/>
</dbReference>
<keyword evidence="1" id="KW-0802">TPR repeat</keyword>
<dbReference type="Gene3D" id="3.40.50.300">
    <property type="entry name" value="P-loop containing nucleotide triphosphate hydrolases"/>
    <property type="match status" value="1"/>
</dbReference>
<evidence type="ECO:0000313" key="5">
    <source>
        <dbReference type="Proteomes" id="UP000016933"/>
    </source>
</evidence>
<dbReference type="HOGENOM" id="CLU_000288_125_7_1"/>
<feature type="domain" description="NB-ARC" evidence="2">
    <location>
        <begin position="349"/>
        <end position="490"/>
    </location>
</feature>
<organism evidence="4 5">
    <name type="scientific">Dothistroma septosporum (strain NZE10 / CBS 128990)</name>
    <name type="common">Red band needle blight fungus</name>
    <name type="synonym">Mycosphaerella pini</name>
    <dbReference type="NCBI Taxonomy" id="675120"/>
    <lineage>
        <taxon>Eukaryota</taxon>
        <taxon>Fungi</taxon>
        <taxon>Dikarya</taxon>
        <taxon>Ascomycota</taxon>
        <taxon>Pezizomycotina</taxon>
        <taxon>Dothideomycetes</taxon>
        <taxon>Dothideomycetidae</taxon>
        <taxon>Mycosphaerellales</taxon>
        <taxon>Mycosphaerellaceae</taxon>
        <taxon>Dothistroma</taxon>
    </lineage>
</organism>
<dbReference type="Gene3D" id="1.25.40.10">
    <property type="entry name" value="Tetratricopeptide repeat domain"/>
    <property type="match status" value="1"/>
</dbReference>
<dbReference type="SUPFAM" id="SSF52540">
    <property type="entry name" value="P-loop containing nucleoside triphosphate hydrolases"/>
    <property type="match status" value="1"/>
</dbReference>
<reference evidence="5" key="1">
    <citation type="journal article" date="2012" name="PLoS Genet.">
        <title>The genomes of the fungal plant pathogens Cladosporium fulvum and Dothistroma septosporum reveal adaptation to different hosts and lifestyles but also signatures of common ancestry.</title>
        <authorList>
            <person name="de Wit P.J.G.M."/>
            <person name="van der Burgt A."/>
            <person name="Oekmen B."/>
            <person name="Stergiopoulos I."/>
            <person name="Abd-Elsalam K.A."/>
            <person name="Aerts A.L."/>
            <person name="Bahkali A.H."/>
            <person name="Beenen H.G."/>
            <person name="Chettri P."/>
            <person name="Cox M.P."/>
            <person name="Datema E."/>
            <person name="de Vries R.P."/>
            <person name="Dhillon B."/>
            <person name="Ganley A.R."/>
            <person name="Griffiths S.A."/>
            <person name="Guo Y."/>
            <person name="Hamelin R.C."/>
            <person name="Henrissat B."/>
            <person name="Kabir M.S."/>
            <person name="Jashni M.K."/>
            <person name="Kema G."/>
            <person name="Klaubauf S."/>
            <person name="Lapidus A."/>
            <person name="Levasseur A."/>
            <person name="Lindquist E."/>
            <person name="Mehrabi R."/>
            <person name="Ohm R.A."/>
            <person name="Owen T.J."/>
            <person name="Salamov A."/>
            <person name="Schwelm A."/>
            <person name="Schijlen E."/>
            <person name="Sun H."/>
            <person name="van den Burg H.A."/>
            <person name="van Ham R.C.H.J."/>
            <person name="Zhang S."/>
            <person name="Goodwin S.B."/>
            <person name="Grigoriev I.V."/>
            <person name="Collemare J."/>
            <person name="Bradshaw R.E."/>
        </authorList>
    </citation>
    <scope>NUCLEOTIDE SEQUENCE [LARGE SCALE GENOMIC DNA]</scope>
    <source>
        <strain evidence="5">NZE10 / CBS 128990</strain>
    </source>
</reference>
<dbReference type="InterPro" id="IPR011990">
    <property type="entry name" value="TPR-like_helical_dom_sf"/>
</dbReference>
<evidence type="ECO:0000259" key="3">
    <source>
        <dbReference type="Pfam" id="PF25000"/>
    </source>
</evidence>
<dbReference type="Pfam" id="PF25000">
    <property type="entry name" value="DUF7779"/>
    <property type="match status" value="1"/>
</dbReference>